<dbReference type="EMBL" id="CDMY01000343">
    <property type="protein sequence ID" value="CEM03524.1"/>
    <property type="molecule type" value="Genomic_DNA"/>
</dbReference>
<sequence length="148" mass="16279">MQSLASEVLHGIPVLSAHRCSAPTSRLFGTDFQVANQQNNDNVERRMQDAWDGVLYRADIIPTQEAHKLQFHEGDKPDETNPQDALLIQASTYSKRYQDHSLTVTTCRASAVSAASSKLLMASGNSAKCRGAKERRHWGLDGGLISRA</sequence>
<dbReference type="AlphaFoldDB" id="A0A0G4EY20"/>
<reference evidence="1 2" key="1">
    <citation type="submission" date="2014-11" db="EMBL/GenBank/DDBJ databases">
        <authorList>
            <person name="Zhu J."/>
            <person name="Qi W."/>
            <person name="Song R."/>
        </authorList>
    </citation>
    <scope>NUCLEOTIDE SEQUENCE [LARGE SCALE GENOMIC DNA]</scope>
</reference>
<evidence type="ECO:0000313" key="2">
    <source>
        <dbReference type="Proteomes" id="UP000041254"/>
    </source>
</evidence>
<name>A0A0G4EY20_VITBC</name>
<organism evidence="1 2">
    <name type="scientific">Vitrella brassicaformis (strain CCMP3155)</name>
    <dbReference type="NCBI Taxonomy" id="1169540"/>
    <lineage>
        <taxon>Eukaryota</taxon>
        <taxon>Sar</taxon>
        <taxon>Alveolata</taxon>
        <taxon>Colpodellida</taxon>
        <taxon>Vitrellaceae</taxon>
        <taxon>Vitrella</taxon>
    </lineage>
</organism>
<dbReference type="Proteomes" id="UP000041254">
    <property type="component" value="Unassembled WGS sequence"/>
</dbReference>
<protein>
    <submittedName>
        <fullName evidence="1">Uncharacterized protein</fullName>
    </submittedName>
</protein>
<gene>
    <name evidence="1" type="ORF">Vbra_5469</name>
</gene>
<proteinExistence type="predicted"/>
<evidence type="ECO:0000313" key="1">
    <source>
        <dbReference type="EMBL" id="CEM03524.1"/>
    </source>
</evidence>
<keyword evidence="2" id="KW-1185">Reference proteome</keyword>
<accession>A0A0G4EY20</accession>
<dbReference type="VEuPathDB" id="CryptoDB:Vbra_5469"/>
<dbReference type="InParanoid" id="A0A0G4EY20"/>